<evidence type="ECO:0000256" key="5">
    <source>
        <dbReference type="PIRNR" id="PIRNR005096"/>
    </source>
</evidence>
<accession>A0A078M158</accession>
<dbReference type="eggNOG" id="COG2017">
    <property type="taxonomic scope" value="Bacteria"/>
</dbReference>
<evidence type="ECO:0000313" key="10">
    <source>
        <dbReference type="Proteomes" id="UP000044136"/>
    </source>
</evidence>
<dbReference type="InterPro" id="IPR014718">
    <property type="entry name" value="GH-type_carb-bd"/>
</dbReference>
<dbReference type="CDD" id="cd09019">
    <property type="entry name" value="galactose_mutarotase_like"/>
    <property type="match status" value="1"/>
</dbReference>
<evidence type="ECO:0000256" key="7">
    <source>
        <dbReference type="PIRSR" id="PIRSR005096-2"/>
    </source>
</evidence>
<dbReference type="PANTHER" id="PTHR10091">
    <property type="entry name" value="ALDOSE-1-EPIMERASE"/>
    <property type="match status" value="1"/>
</dbReference>
<dbReference type="PANTHER" id="PTHR10091:SF0">
    <property type="entry name" value="GALACTOSE MUTAROTASE"/>
    <property type="match status" value="1"/>
</dbReference>
<evidence type="ECO:0000256" key="2">
    <source>
        <dbReference type="ARBA" id="ARBA00006206"/>
    </source>
</evidence>
<keyword evidence="4 5" id="KW-0119">Carbohydrate metabolism</keyword>
<comment type="pathway">
    <text evidence="1 5">Carbohydrate metabolism; hexose metabolism.</text>
</comment>
<dbReference type="InterPro" id="IPR008183">
    <property type="entry name" value="Aldose_1/G6P_1-epimerase"/>
</dbReference>
<feature type="active site" description="Proton donor" evidence="6">
    <location>
        <position position="168"/>
    </location>
</feature>
<dbReference type="UniPathway" id="UPA00242"/>
<dbReference type="InterPro" id="IPR015443">
    <property type="entry name" value="Aldose_1-epimerase"/>
</dbReference>
<evidence type="ECO:0000256" key="1">
    <source>
        <dbReference type="ARBA" id="ARBA00005028"/>
    </source>
</evidence>
<evidence type="ECO:0000313" key="9">
    <source>
        <dbReference type="EMBL" id="CDZ99127.1"/>
    </source>
</evidence>
<dbReference type="GO" id="GO:0006006">
    <property type="term" value="P:glucose metabolic process"/>
    <property type="evidence" value="ECO:0007669"/>
    <property type="project" value="TreeGrafter"/>
</dbReference>
<dbReference type="EMBL" id="CCSE01000001">
    <property type="protein sequence ID" value="CDZ99127.1"/>
    <property type="molecule type" value="Genomic_DNA"/>
</dbReference>
<evidence type="ECO:0000256" key="8">
    <source>
        <dbReference type="PIRSR" id="PIRSR005096-3"/>
    </source>
</evidence>
<feature type="binding site" evidence="7">
    <location>
        <position position="239"/>
    </location>
    <ligand>
        <name>beta-D-galactose</name>
        <dbReference type="ChEBI" id="CHEBI:27667"/>
    </ligand>
</feature>
<dbReference type="GO" id="GO:0004034">
    <property type="term" value="F:aldose 1-epimerase activity"/>
    <property type="evidence" value="ECO:0007669"/>
    <property type="project" value="UniProtKB-EC"/>
</dbReference>
<name>A0A078M158_9STAP</name>
<comment type="similarity">
    <text evidence="2 5">Belongs to the aldose epimerase family.</text>
</comment>
<dbReference type="InterPro" id="IPR011013">
    <property type="entry name" value="Gal_mutarotase_sf_dom"/>
</dbReference>
<feature type="binding site" evidence="8">
    <location>
        <begin position="168"/>
        <end position="170"/>
    </location>
    <ligand>
        <name>beta-D-galactose</name>
        <dbReference type="ChEBI" id="CHEBI:27667"/>
    </ligand>
</feature>
<dbReference type="RefSeq" id="WP_035807592.1">
    <property type="nucleotide sequence ID" value="NZ_CCSE01000001.1"/>
</dbReference>
<dbReference type="GO" id="GO:0033499">
    <property type="term" value="P:galactose catabolic process via UDP-galactose, Leloir pathway"/>
    <property type="evidence" value="ECO:0007669"/>
    <property type="project" value="TreeGrafter"/>
</dbReference>
<keyword evidence="10" id="KW-1185">Reference proteome</keyword>
<comment type="catalytic activity">
    <reaction evidence="5">
        <text>alpha-D-glucose = beta-D-glucose</text>
        <dbReference type="Rhea" id="RHEA:10264"/>
        <dbReference type="ChEBI" id="CHEBI:15903"/>
        <dbReference type="ChEBI" id="CHEBI:17925"/>
        <dbReference type="EC" id="5.1.3.3"/>
    </reaction>
</comment>
<proteinExistence type="inferred from homology"/>
<dbReference type="AlphaFoldDB" id="A0A078M158"/>
<gene>
    <name evidence="9" type="primary">mro</name>
    <name evidence="9" type="ORF">BN1048_00249</name>
</gene>
<protein>
    <recommendedName>
        <fullName evidence="5">Aldose 1-epimerase</fullName>
        <ecNumber evidence="5">5.1.3.3</ecNumber>
    </recommendedName>
</protein>
<sequence length="334" mass="37371">MSVTYKEHEKGIVEYILKNNNGMTVSVINAGCSITEINVPDSNGDFTNVVLKYESLDEYLSNDHFLGAVIVPVAGRVENASFSIDDETYSFTPNEGTNMLHSGDVNPYNKIWGSSIKDDKVIFKYRMGNEYPGCPLFKVVYSLSDNNELKLEYEVTAESATVAVPTNHTYFNLSSSPEESAENHVIQSSAKSWLKMNESLIPTHVEPAEGLFDLSDGRLFSEVFKSDDEQIKIANGGFDHYFIFDEDDKSAVITDINSGRKMKVSTTFPGTILYTGNNMDERIRLKDRKAQKYAGFCVETQCTPAALNISLNQEVRIEAGVPYKHETVFSFSRE</sequence>
<dbReference type="EC" id="5.1.3.3" evidence="5"/>
<dbReference type="InterPro" id="IPR047215">
    <property type="entry name" value="Galactose_mutarotase-like"/>
</dbReference>
<evidence type="ECO:0000256" key="4">
    <source>
        <dbReference type="ARBA" id="ARBA00023277"/>
    </source>
</evidence>
<dbReference type="Pfam" id="PF01263">
    <property type="entry name" value="Aldose_epim"/>
    <property type="match status" value="1"/>
</dbReference>
<dbReference type="SUPFAM" id="SSF74650">
    <property type="entry name" value="Galactose mutarotase-like"/>
    <property type="match status" value="1"/>
</dbReference>
<dbReference type="STRING" id="1461582.BN1048_00249"/>
<dbReference type="HOGENOM" id="CLU_031753_1_1_9"/>
<dbReference type="GO" id="GO:0030246">
    <property type="term" value="F:carbohydrate binding"/>
    <property type="evidence" value="ECO:0007669"/>
    <property type="project" value="InterPro"/>
</dbReference>
<evidence type="ECO:0000256" key="6">
    <source>
        <dbReference type="PIRSR" id="PIRSR005096-1"/>
    </source>
</evidence>
<feature type="active site" description="Proton acceptor" evidence="6">
    <location>
        <position position="299"/>
    </location>
</feature>
<organism evidence="9 10">
    <name type="scientific">Jeotgalicoccus saudimassiliensis</name>
    <dbReference type="NCBI Taxonomy" id="1461582"/>
    <lineage>
        <taxon>Bacteria</taxon>
        <taxon>Bacillati</taxon>
        <taxon>Bacillota</taxon>
        <taxon>Bacilli</taxon>
        <taxon>Bacillales</taxon>
        <taxon>Staphylococcaceae</taxon>
        <taxon>Jeotgalicoccus</taxon>
    </lineage>
</organism>
<reference evidence="9 10" key="1">
    <citation type="submission" date="2014-07" db="EMBL/GenBank/DDBJ databases">
        <authorList>
            <person name="Urmite Genomes Urmite Genomes"/>
        </authorList>
    </citation>
    <scope>NUCLEOTIDE SEQUENCE [LARGE SCALE GENOMIC DNA]</scope>
    <source>
        <strain evidence="9 10">13MG44_air</strain>
    </source>
</reference>
<dbReference type="Proteomes" id="UP000044136">
    <property type="component" value="Unassembled WGS sequence"/>
</dbReference>
<dbReference type="PIRSF" id="PIRSF005096">
    <property type="entry name" value="GALM"/>
    <property type="match status" value="1"/>
</dbReference>
<dbReference type="Gene3D" id="2.70.98.10">
    <property type="match status" value="1"/>
</dbReference>
<evidence type="ECO:0000256" key="3">
    <source>
        <dbReference type="ARBA" id="ARBA00023235"/>
    </source>
</evidence>
<keyword evidence="3 5" id="KW-0413">Isomerase</keyword>